<reference evidence="1 2" key="1">
    <citation type="submission" date="2018-08" db="EMBL/GenBank/DDBJ databases">
        <title>Genomic investigation of the strawberry pathogen Phytophthora fragariae indicates pathogenicity is determined by transcriptional variation in three key races.</title>
        <authorList>
            <person name="Adams T.M."/>
            <person name="Armitage A.D."/>
            <person name="Sobczyk M.K."/>
            <person name="Bates H.J."/>
            <person name="Dunwell J.M."/>
            <person name="Nellist C.F."/>
            <person name="Harrison R.J."/>
        </authorList>
    </citation>
    <scope>NUCLEOTIDE SEQUENCE [LARGE SCALE GENOMIC DNA]</scope>
    <source>
        <strain evidence="1 2">SCRP333</strain>
    </source>
</reference>
<evidence type="ECO:0000313" key="1">
    <source>
        <dbReference type="EMBL" id="KAE9332531.1"/>
    </source>
</evidence>
<dbReference type="AlphaFoldDB" id="A0A6A4EUP6"/>
<name>A0A6A4EUP6_9STRA</name>
<dbReference type="Proteomes" id="UP000434957">
    <property type="component" value="Unassembled WGS sequence"/>
</dbReference>
<proteinExistence type="predicted"/>
<dbReference type="EMBL" id="QXFT01000959">
    <property type="protein sequence ID" value="KAE9332531.1"/>
    <property type="molecule type" value="Genomic_DNA"/>
</dbReference>
<sequence>MPHQLPSFFNPFWGSLTKGPANGQCAYAALYATMTSTTEFTADVVKGANSMKRSIYTLMLANLANDVECKVVDPCRELRRLYPT</sequence>
<comment type="caution">
    <text evidence="1">The sequence shown here is derived from an EMBL/GenBank/DDBJ whole genome shotgun (WGS) entry which is preliminary data.</text>
</comment>
<organism evidence="1 2">
    <name type="scientific">Phytophthora rubi</name>
    <dbReference type="NCBI Taxonomy" id="129364"/>
    <lineage>
        <taxon>Eukaryota</taxon>
        <taxon>Sar</taxon>
        <taxon>Stramenopiles</taxon>
        <taxon>Oomycota</taxon>
        <taxon>Peronosporomycetes</taxon>
        <taxon>Peronosporales</taxon>
        <taxon>Peronosporaceae</taxon>
        <taxon>Phytophthora</taxon>
    </lineage>
</organism>
<gene>
    <name evidence="1" type="ORF">PR003_g14461</name>
</gene>
<evidence type="ECO:0000313" key="2">
    <source>
        <dbReference type="Proteomes" id="UP000434957"/>
    </source>
</evidence>
<protein>
    <submittedName>
        <fullName evidence="1">Uncharacterized protein</fullName>
    </submittedName>
</protein>
<keyword evidence="2" id="KW-1185">Reference proteome</keyword>
<accession>A0A6A4EUP6</accession>